<dbReference type="InterPro" id="IPR004821">
    <property type="entry name" value="Cyt_trans-like"/>
</dbReference>
<feature type="domain" description="Cytidyltransferase-like" evidence="11">
    <location>
        <begin position="5"/>
        <end position="171"/>
    </location>
</feature>
<evidence type="ECO:0000256" key="1">
    <source>
        <dbReference type="ARBA" id="ARBA00002324"/>
    </source>
</evidence>
<dbReference type="Gene3D" id="3.40.50.620">
    <property type="entry name" value="HUPs"/>
    <property type="match status" value="1"/>
</dbReference>
<accession>A0AAQ1MCL5</accession>
<evidence type="ECO:0000259" key="11">
    <source>
        <dbReference type="Pfam" id="PF01467"/>
    </source>
</evidence>
<dbReference type="PANTHER" id="PTHR39321:SF3">
    <property type="entry name" value="PHOSPHOPANTETHEINE ADENYLYLTRANSFERASE"/>
    <property type="match status" value="1"/>
</dbReference>
<keyword evidence="6 10" id="KW-0547">Nucleotide-binding</keyword>
<protein>
    <recommendedName>
        <fullName evidence="10">Probable nicotinate-nucleotide adenylyltransferase</fullName>
        <ecNumber evidence="10">2.7.7.18</ecNumber>
    </recommendedName>
    <alternativeName>
        <fullName evidence="10">Deamido-NAD(+) diphosphorylase</fullName>
    </alternativeName>
    <alternativeName>
        <fullName evidence="10">Deamido-NAD(+) pyrophosphorylase</fullName>
    </alternativeName>
    <alternativeName>
        <fullName evidence="10">Nicotinate mononucleotide adenylyltransferase</fullName>
        <shortName evidence="10">NaMN adenylyltransferase</shortName>
    </alternativeName>
</protein>
<dbReference type="PANTHER" id="PTHR39321">
    <property type="entry name" value="NICOTINATE-NUCLEOTIDE ADENYLYLTRANSFERASE-RELATED"/>
    <property type="match status" value="1"/>
</dbReference>
<dbReference type="EMBL" id="FQVY01000001">
    <property type="protein sequence ID" value="SHF85267.1"/>
    <property type="molecule type" value="Genomic_DNA"/>
</dbReference>
<dbReference type="Proteomes" id="UP000474718">
    <property type="component" value="Unassembled WGS sequence"/>
</dbReference>
<evidence type="ECO:0000256" key="6">
    <source>
        <dbReference type="ARBA" id="ARBA00022741"/>
    </source>
</evidence>
<proteinExistence type="inferred from homology"/>
<dbReference type="HAMAP" id="MF_00244">
    <property type="entry name" value="NaMN_adenylyltr"/>
    <property type="match status" value="1"/>
</dbReference>
<gene>
    <name evidence="10 12" type="primary">nadD</name>
    <name evidence="12" type="ORF">GT747_01635</name>
    <name evidence="13" type="ORF">SAMN05444424_0923</name>
</gene>
<keyword evidence="3 10" id="KW-0662">Pyridine nucleotide biosynthesis</keyword>
<keyword evidence="15" id="KW-1185">Reference proteome</keyword>
<dbReference type="SUPFAM" id="SSF52374">
    <property type="entry name" value="Nucleotidylyl transferase"/>
    <property type="match status" value="1"/>
</dbReference>
<organism evidence="13 14">
    <name type="scientific">Bittarella massiliensis</name>
    <name type="common">ex Durand et al. 2017</name>
    <dbReference type="NCBI Taxonomy" id="1720313"/>
    <lineage>
        <taxon>Bacteria</taxon>
        <taxon>Bacillati</taxon>
        <taxon>Bacillota</taxon>
        <taxon>Clostridia</taxon>
        <taxon>Eubacteriales</taxon>
        <taxon>Oscillospiraceae</taxon>
        <taxon>Bittarella (ex Durand et al. 2017)</taxon>
    </lineage>
</organism>
<dbReference type="GO" id="GO:0009435">
    <property type="term" value="P:NAD+ biosynthetic process"/>
    <property type="evidence" value="ECO:0007669"/>
    <property type="project" value="UniProtKB-UniRule"/>
</dbReference>
<dbReference type="GO" id="GO:0004515">
    <property type="term" value="F:nicotinate-nucleotide adenylyltransferase activity"/>
    <property type="evidence" value="ECO:0007669"/>
    <property type="project" value="UniProtKB-UniRule"/>
</dbReference>
<evidence type="ECO:0000313" key="14">
    <source>
        <dbReference type="Proteomes" id="UP000184089"/>
    </source>
</evidence>
<dbReference type="EMBL" id="WWVX01000001">
    <property type="protein sequence ID" value="MZL68478.1"/>
    <property type="molecule type" value="Genomic_DNA"/>
</dbReference>
<comment type="similarity">
    <text evidence="10">Belongs to the NadD family.</text>
</comment>
<dbReference type="GO" id="GO:0005524">
    <property type="term" value="F:ATP binding"/>
    <property type="evidence" value="ECO:0007669"/>
    <property type="project" value="UniProtKB-KW"/>
</dbReference>
<dbReference type="Pfam" id="PF01467">
    <property type="entry name" value="CTP_transf_like"/>
    <property type="match status" value="1"/>
</dbReference>
<evidence type="ECO:0000256" key="7">
    <source>
        <dbReference type="ARBA" id="ARBA00022840"/>
    </source>
</evidence>
<dbReference type="InterPro" id="IPR005248">
    <property type="entry name" value="NadD/NMNAT"/>
</dbReference>
<comment type="caution">
    <text evidence="13">The sequence shown here is derived from an EMBL/GenBank/DDBJ whole genome shotgun (WGS) entry which is preliminary data.</text>
</comment>
<dbReference type="InterPro" id="IPR014729">
    <property type="entry name" value="Rossmann-like_a/b/a_fold"/>
</dbReference>
<reference evidence="13" key="1">
    <citation type="submission" date="2016-11" db="EMBL/GenBank/DDBJ databases">
        <authorList>
            <person name="Varghese N."/>
            <person name="Submissions S."/>
        </authorList>
    </citation>
    <scope>NUCLEOTIDE SEQUENCE</scope>
    <source>
        <strain evidence="13">DSM 4029</strain>
    </source>
</reference>
<keyword evidence="4 10" id="KW-0808">Transferase</keyword>
<evidence type="ECO:0000256" key="9">
    <source>
        <dbReference type="ARBA" id="ARBA00048721"/>
    </source>
</evidence>
<evidence type="ECO:0000256" key="10">
    <source>
        <dbReference type="HAMAP-Rule" id="MF_00244"/>
    </source>
</evidence>
<evidence type="ECO:0000256" key="5">
    <source>
        <dbReference type="ARBA" id="ARBA00022695"/>
    </source>
</evidence>
<evidence type="ECO:0000256" key="2">
    <source>
        <dbReference type="ARBA" id="ARBA00005019"/>
    </source>
</evidence>
<evidence type="ECO:0000256" key="8">
    <source>
        <dbReference type="ARBA" id="ARBA00023027"/>
    </source>
</evidence>
<comment type="function">
    <text evidence="1 10">Catalyzes the reversible adenylation of nicotinate mononucleotide (NaMN) to nicotinic acid adenine dinucleotide (NaAD).</text>
</comment>
<name>A0AAQ1MCL5_9FIRM</name>
<reference evidence="12 15" key="3">
    <citation type="journal article" date="2019" name="Nat. Med.">
        <title>A library of human gut bacterial isolates paired with longitudinal multiomics data enables mechanistic microbiome research.</title>
        <authorList>
            <person name="Poyet M."/>
            <person name="Groussin M."/>
            <person name="Gibbons S.M."/>
            <person name="Avila-Pacheco J."/>
            <person name="Jiang X."/>
            <person name="Kearney S.M."/>
            <person name="Perrotta A.R."/>
            <person name="Berdy B."/>
            <person name="Zhao S."/>
            <person name="Lieberman T.D."/>
            <person name="Swanson P.K."/>
            <person name="Smith M."/>
            <person name="Roesemann S."/>
            <person name="Alexander J.E."/>
            <person name="Rich S.A."/>
            <person name="Livny J."/>
            <person name="Vlamakis H."/>
            <person name="Clish C."/>
            <person name="Bullock K."/>
            <person name="Deik A."/>
            <person name="Scott J."/>
            <person name="Pierce K.A."/>
            <person name="Xavier R.J."/>
            <person name="Alm E.J."/>
        </authorList>
    </citation>
    <scope>NUCLEOTIDE SEQUENCE [LARGE SCALE GENOMIC DNA]</scope>
    <source>
        <strain evidence="12 15">BIOML-A2</strain>
    </source>
</reference>
<evidence type="ECO:0000313" key="12">
    <source>
        <dbReference type="EMBL" id="MZL68478.1"/>
    </source>
</evidence>
<evidence type="ECO:0000313" key="15">
    <source>
        <dbReference type="Proteomes" id="UP000474718"/>
    </source>
</evidence>
<evidence type="ECO:0000256" key="3">
    <source>
        <dbReference type="ARBA" id="ARBA00022642"/>
    </source>
</evidence>
<comment type="catalytic activity">
    <reaction evidence="9 10">
        <text>nicotinate beta-D-ribonucleotide + ATP + H(+) = deamido-NAD(+) + diphosphate</text>
        <dbReference type="Rhea" id="RHEA:22860"/>
        <dbReference type="ChEBI" id="CHEBI:15378"/>
        <dbReference type="ChEBI" id="CHEBI:30616"/>
        <dbReference type="ChEBI" id="CHEBI:33019"/>
        <dbReference type="ChEBI" id="CHEBI:57502"/>
        <dbReference type="ChEBI" id="CHEBI:58437"/>
        <dbReference type="EC" id="2.7.7.18"/>
    </reaction>
</comment>
<dbReference type="EC" id="2.7.7.18" evidence="10"/>
<dbReference type="NCBIfam" id="TIGR00482">
    <property type="entry name" value="nicotinate (nicotinamide) nucleotide adenylyltransferase"/>
    <property type="match status" value="1"/>
</dbReference>
<dbReference type="NCBIfam" id="TIGR00125">
    <property type="entry name" value="cyt_tran_rel"/>
    <property type="match status" value="1"/>
</dbReference>
<keyword evidence="7 10" id="KW-0067">ATP-binding</keyword>
<reference evidence="14" key="2">
    <citation type="submission" date="2016-11" db="EMBL/GenBank/DDBJ databases">
        <authorList>
            <person name="Jaros S."/>
            <person name="Januszkiewicz K."/>
            <person name="Wedrychowicz H."/>
        </authorList>
    </citation>
    <scope>NUCLEOTIDE SEQUENCE [LARGE SCALE GENOMIC DNA]</scope>
    <source>
        <strain evidence="14">DSM 4029</strain>
    </source>
</reference>
<dbReference type="RefSeq" id="WP_021658458.1">
    <property type="nucleotide sequence ID" value="NZ_FQVY01000001.1"/>
</dbReference>
<dbReference type="Proteomes" id="UP000184089">
    <property type="component" value="Unassembled WGS sequence"/>
</dbReference>
<comment type="pathway">
    <text evidence="2 10">Cofactor biosynthesis; NAD(+) biosynthesis; deamido-NAD(+) from nicotinate D-ribonucleotide: step 1/1.</text>
</comment>
<evidence type="ECO:0000256" key="4">
    <source>
        <dbReference type="ARBA" id="ARBA00022679"/>
    </source>
</evidence>
<dbReference type="CDD" id="cd02165">
    <property type="entry name" value="NMNAT"/>
    <property type="match status" value="1"/>
</dbReference>
<sequence>MDTAIFGGTFNPPHRGHTLLVGAICRALGLARCVVVPTFQPPHKAPAAGASPAQRLEMAALCDWGVPVEISDVELRRGGRSYTFDTLAEFHRRWPEDRLFFLMGSDMLLSFRQWHRYRELLGMAAFCVAPRREDDRAALQGAADSLRAEGGTFLLVDAPPLEVSSTWLRARLAAGEDVSDYLDPAVLRYIEERRLYRGEDGK</sequence>
<evidence type="ECO:0000313" key="13">
    <source>
        <dbReference type="EMBL" id="SHF85267.1"/>
    </source>
</evidence>
<keyword evidence="5 10" id="KW-0548">Nucleotidyltransferase</keyword>
<keyword evidence="8 10" id="KW-0520">NAD</keyword>
<dbReference type="AlphaFoldDB" id="A0AAQ1MCL5"/>